<evidence type="ECO:0000313" key="2">
    <source>
        <dbReference type="EMBL" id="KAK4120395.1"/>
    </source>
</evidence>
<name>A0AAN6YZW3_9PEZI</name>
<feature type="region of interest" description="Disordered" evidence="1">
    <location>
        <begin position="88"/>
        <end position="118"/>
    </location>
</feature>
<sequence>MACSPPMTSAFIYVLYSVQPLTTASRDDMLAPSCEALGRLCHCPELGKFGVLDLSGPSQRCKQTRPLIGKSSMPVGPLLVLIGFGVPPTPPSRHPRSRKVDLSDHLPRSLSTEADEVR</sequence>
<dbReference type="AlphaFoldDB" id="A0AAN6YZW3"/>
<protein>
    <submittedName>
        <fullName evidence="2">Uncharacterized protein</fullName>
    </submittedName>
</protein>
<proteinExistence type="predicted"/>
<dbReference type="EMBL" id="MU853239">
    <property type="protein sequence ID" value="KAK4120395.1"/>
    <property type="molecule type" value="Genomic_DNA"/>
</dbReference>
<evidence type="ECO:0000256" key="1">
    <source>
        <dbReference type="SAM" id="MobiDB-lite"/>
    </source>
</evidence>
<feature type="compositionally biased region" description="Basic and acidic residues" evidence="1">
    <location>
        <begin position="98"/>
        <end position="107"/>
    </location>
</feature>
<accession>A0AAN6YZW3</accession>
<reference evidence="2" key="1">
    <citation type="journal article" date="2023" name="Mol. Phylogenet. Evol.">
        <title>Genome-scale phylogeny and comparative genomics of the fungal order Sordariales.</title>
        <authorList>
            <person name="Hensen N."/>
            <person name="Bonometti L."/>
            <person name="Westerberg I."/>
            <person name="Brannstrom I.O."/>
            <person name="Guillou S."/>
            <person name="Cros-Aarteil S."/>
            <person name="Calhoun S."/>
            <person name="Haridas S."/>
            <person name="Kuo A."/>
            <person name="Mondo S."/>
            <person name="Pangilinan J."/>
            <person name="Riley R."/>
            <person name="LaButti K."/>
            <person name="Andreopoulos B."/>
            <person name="Lipzen A."/>
            <person name="Chen C."/>
            <person name="Yan M."/>
            <person name="Daum C."/>
            <person name="Ng V."/>
            <person name="Clum A."/>
            <person name="Steindorff A."/>
            <person name="Ohm R.A."/>
            <person name="Martin F."/>
            <person name="Silar P."/>
            <person name="Natvig D.O."/>
            <person name="Lalanne C."/>
            <person name="Gautier V."/>
            <person name="Ament-Velasquez S.L."/>
            <person name="Kruys A."/>
            <person name="Hutchinson M.I."/>
            <person name="Powell A.J."/>
            <person name="Barry K."/>
            <person name="Miller A.N."/>
            <person name="Grigoriev I.V."/>
            <person name="Debuchy R."/>
            <person name="Gladieux P."/>
            <person name="Hiltunen Thoren M."/>
            <person name="Johannesson H."/>
        </authorList>
    </citation>
    <scope>NUCLEOTIDE SEQUENCE</scope>
    <source>
        <strain evidence="2">CBS 731.68</strain>
    </source>
</reference>
<gene>
    <name evidence="2" type="ORF">N657DRAFT_161099</name>
</gene>
<reference evidence="2" key="2">
    <citation type="submission" date="2023-05" db="EMBL/GenBank/DDBJ databases">
        <authorList>
            <consortium name="Lawrence Berkeley National Laboratory"/>
            <person name="Steindorff A."/>
            <person name="Hensen N."/>
            <person name="Bonometti L."/>
            <person name="Westerberg I."/>
            <person name="Brannstrom I.O."/>
            <person name="Guillou S."/>
            <person name="Cros-Aarteil S."/>
            <person name="Calhoun S."/>
            <person name="Haridas S."/>
            <person name="Kuo A."/>
            <person name="Mondo S."/>
            <person name="Pangilinan J."/>
            <person name="Riley R."/>
            <person name="Labutti K."/>
            <person name="Andreopoulos B."/>
            <person name="Lipzen A."/>
            <person name="Chen C."/>
            <person name="Yanf M."/>
            <person name="Daum C."/>
            <person name="Ng V."/>
            <person name="Clum A."/>
            <person name="Ohm R."/>
            <person name="Martin F."/>
            <person name="Silar P."/>
            <person name="Natvig D."/>
            <person name="Lalanne C."/>
            <person name="Gautier V."/>
            <person name="Ament-Velasquez S.L."/>
            <person name="Kruys A."/>
            <person name="Hutchinson M.I."/>
            <person name="Powell A.J."/>
            <person name="Barry K."/>
            <person name="Miller A.N."/>
            <person name="Grigoriev I.V."/>
            <person name="Debuchy R."/>
            <person name="Gladieux P."/>
            <person name="Thoren M.H."/>
            <person name="Johannesson H."/>
        </authorList>
    </citation>
    <scope>NUCLEOTIDE SEQUENCE</scope>
    <source>
        <strain evidence="2">CBS 731.68</strain>
    </source>
</reference>
<dbReference type="Proteomes" id="UP001302602">
    <property type="component" value="Unassembled WGS sequence"/>
</dbReference>
<dbReference type="RefSeq" id="XP_062644166.1">
    <property type="nucleotide sequence ID" value="XM_062786016.1"/>
</dbReference>
<dbReference type="GeneID" id="87822782"/>
<organism evidence="2 3">
    <name type="scientific">Parathielavia appendiculata</name>
    <dbReference type="NCBI Taxonomy" id="2587402"/>
    <lineage>
        <taxon>Eukaryota</taxon>
        <taxon>Fungi</taxon>
        <taxon>Dikarya</taxon>
        <taxon>Ascomycota</taxon>
        <taxon>Pezizomycotina</taxon>
        <taxon>Sordariomycetes</taxon>
        <taxon>Sordariomycetidae</taxon>
        <taxon>Sordariales</taxon>
        <taxon>Chaetomiaceae</taxon>
        <taxon>Parathielavia</taxon>
    </lineage>
</organism>
<comment type="caution">
    <text evidence="2">The sequence shown here is derived from an EMBL/GenBank/DDBJ whole genome shotgun (WGS) entry which is preliminary data.</text>
</comment>
<keyword evidence="3" id="KW-1185">Reference proteome</keyword>
<evidence type="ECO:0000313" key="3">
    <source>
        <dbReference type="Proteomes" id="UP001302602"/>
    </source>
</evidence>